<keyword evidence="6" id="KW-0966">Cell projection</keyword>
<evidence type="ECO:0000313" key="7">
    <source>
        <dbReference type="Proteomes" id="UP000198718"/>
    </source>
</evidence>
<dbReference type="STRING" id="393762.SAMN05660472_00310"/>
<evidence type="ECO:0000256" key="5">
    <source>
        <dbReference type="ARBA" id="ARBA00023186"/>
    </source>
</evidence>
<keyword evidence="6" id="KW-0282">Flagellum</keyword>
<comment type="subcellular location">
    <subcellularLocation>
        <location evidence="1">Cytoplasm</location>
        <location evidence="1">Cytosol</location>
    </subcellularLocation>
</comment>
<organism evidence="6 7">
    <name type="scientific">Natronincola ferrireducens</name>
    <dbReference type="NCBI Taxonomy" id="393762"/>
    <lineage>
        <taxon>Bacteria</taxon>
        <taxon>Bacillati</taxon>
        <taxon>Bacillota</taxon>
        <taxon>Clostridia</taxon>
        <taxon>Peptostreptococcales</taxon>
        <taxon>Natronincolaceae</taxon>
        <taxon>Natronincola</taxon>
    </lineage>
</organism>
<accession>A0A1G8XT41</accession>
<keyword evidence="4" id="KW-1005">Bacterial flagellum biogenesis</keyword>
<dbReference type="OrthoDB" id="1767099at2"/>
<keyword evidence="5" id="KW-0143">Chaperone</keyword>
<keyword evidence="7" id="KW-1185">Reference proteome</keyword>
<dbReference type="PANTHER" id="PTHR34773">
    <property type="entry name" value="FLAGELLAR SECRETION CHAPERONE FLIS"/>
    <property type="match status" value="1"/>
</dbReference>
<dbReference type="CDD" id="cd16098">
    <property type="entry name" value="FliS"/>
    <property type="match status" value="1"/>
</dbReference>
<evidence type="ECO:0000256" key="4">
    <source>
        <dbReference type="ARBA" id="ARBA00022795"/>
    </source>
</evidence>
<dbReference type="GO" id="GO:0005829">
    <property type="term" value="C:cytosol"/>
    <property type="evidence" value="ECO:0007669"/>
    <property type="project" value="UniProtKB-SubCell"/>
</dbReference>
<proteinExistence type="inferred from homology"/>
<evidence type="ECO:0000256" key="3">
    <source>
        <dbReference type="ARBA" id="ARBA00022490"/>
    </source>
</evidence>
<dbReference type="EMBL" id="FNFP01000001">
    <property type="protein sequence ID" value="SDJ93334.1"/>
    <property type="molecule type" value="Genomic_DNA"/>
</dbReference>
<dbReference type="Pfam" id="PF02561">
    <property type="entry name" value="FliS"/>
    <property type="match status" value="1"/>
</dbReference>
<dbReference type="AlphaFoldDB" id="A0A1G8XT41"/>
<dbReference type="GO" id="GO:0071973">
    <property type="term" value="P:bacterial-type flagellum-dependent cell motility"/>
    <property type="evidence" value="ECO:0007669"/>
    <property type="project" value="TreeGrafter"/>
</dbReference>
<dbReference type="PANTHER" id="PTHR34773:SF1">
    <property type="entry name" value="FLAGELLAR SECRETION CHAPERONE FLIS"/>
    <property type="match status" value="1"/>
</dbReference>
<evidence type="ECO:0000313" key="6">
    <source>
        <dbReference type="EMBL" id="SDJ93334.1"/>
    </source>
</evidence>
<protein>
    <submittedName>
        <fullName evidence="6">Flagellar protein FliS</fullName>
    </submittedName>
</protein>
<dbReference type="InterPro" id="IPR036584">
    <property type="entry name" value="FliS_sf"/>
</dbReference>
<sequence>MIEKEYLANRVANANGAELVAILYEGFIDTLEDSIDYLKIGAFKKLNDSLQKAREILAELLSTLQGDSEIANNLRSIYLYVNQLMTEGESHRDTDKLEMAIKIMAPIYEGWRELGDQEDGQNQQEILETPKIVAGITYGKGQLKDYVMNDENKWEKG</sequence>
<dbReference type="Proteomes" id="UP000198718">
    <property type="component" value="Unassembled WGS sequence"/>
</dbReference>
<dbReference type="RefSeq" id="WP_090549342.1">
    <property type="nucleotide sequence ID" value="NZ_FNFP01000001.1"/>
</dbReference>
<keyword evidence="3" id="KW-0963">Cytoplasm</keyword>
<dbReference type="GO" id="GO:0044780">
    <property type="term" value="P:bacterial-type flagellum assembly"/>
    <property type="evidence" value="ECO:0007669"/>
    <property type="project" value="InterPro"/>
</dbReference>
<reference evidence="6 7" key="1">
    <citation type="submission" date="2016-10" db="EMBL/GenBank/DDBJ databases">
        <authorList>
            <person name="de Groot N.N."/>
        </authorList>
    </citation>
    <scope>NUCLEOTIDE SEQUENCE [LARGE SCALE GENOMIC DNA]</scope>
    <source>
        <strain evidence="6 7">DSM 18346</strain>
    </source>
</reference>
<dbReference type="InterPro" id="IPR003713">
    <property type="entry name" value="FliS"/>
</dbReference>
<evidence type="ECO:0000256" key="2">
    <source>
        <dbReference type="ARBA" id="ARBA00008787"/>
    </source>
</evidence>
<dbReference type="Gene3D" id="1.20.120.340">
    <property type="entry name" value="Flagellar protein FliS"/>
    <property type="match status" value="1"/>
</dbReference>
<gene>
    <name evidence="6" type="ORF">SAMN05660472_00310</name>
</gene>
<keyword evidence="6" id="KW-0969">Cilium</keyword>
<name>A0A1G8XT41_9FIRM</name>
<comment type="similarity">
    <text evidence="2">Belongs to the FliS family.</text>
</comment>
<dbReference type="SUPFAM" id="SSF101116">
    <property type="entry name" value="Flagellar export chaperone FliS"/>
    <property type="match status" value="1"/>
</dbReference>
<evidence type="ECO:0000256" key="1">
    <source>
        <dbReference type="ARBA" id="ARBA00004514"/>
    </source>
</evidence>